<dbReference type="EMBL" id="CP036298">
    <property type="protein sequence ID" value="QDV21977.1"/>
    <property type="molecule type" value="Genomic_DNA"/>
</dbReference>
<dbReference type="Proteomes" id="UP000318017">
    <property type="component" value="Chromosome"/>
</dbReference>
<evidence type="ECO:0000256" key="2">
    <source>
        <dbReference type="SAM" id="SignalP"/>
    </source>
</evidence>
<feature type="compositionally biased region" description="Polar residues" evidence="1">
    <location>
        <begin position="141"/>
        <end position="153"/>
    </location>
</feature>
<evidence type="ECO:0000256" key="1">
    <source>
        <dbReference type="SAM" id="MobiDB-lite"/>
    </source>
</evidence>
<reference evidence="3 4" key="1">
    <citation type="submission" date="2019-02" db="EMBL/GenBank/DDBJ databases">
        <title>Deep-cultivation of Planctomycetes and their phenomic and genomic characterization uncovers novel biology.</title>
        <authorList>
            <person name="Wiegand S."/>
            <person name="Jogler M."/>
            <person name="Boedeker C."/>
            <person name="Pinto D."/>
            <person name="Vollmers J."/>
            <person name="Rivas-Marin E."/>
            <person name="Kohn T."/>
            <person name="Peeters S.H."/>
            <person name="Heuer A."/>
            <person name="Rast P."/>
            <person name="Oberbeckmann S."/>
            <person name="Bunk B."/>
            <person name="Jeske O."/>
            <person name="Meyerdierks A."/>
            <person name="Storesund J.E."/>
            <person name="Kallscheuer N."/>
            <person name="Luecker S."/>
            <person name="Lage O.M."/>
            <person name="Pohl T."/>
            <person name="Merkel B.J."/>
            <person name="Hornburger P."/>
            <person name="Mueller R.-W."/>
            <person name="Bruemmer F."/>
            <person name="Labrenz M."/>
            <person name="Spormann A.M."/>
            <person name="Op den Camp H."/>
            <person name="Overmann J."/>
            <person name="Amann R."/>
            <person name="Jetten M.S.M."/>
            <person name="Mascher T."/>
            <person name="Medema M.H."/>
            <person name="Devos D.P."/>
            <person name="Kaster A.-K."/>
            <person name="Ovreas L."/>
            <person name="Rohde M."/>
            <person name="Galperin M.Y."/>
            <person name="Jogler C."/>
        </authorList>
    </citation>
    <scope>NUCLEOTIDE SEQUENCE [LARGE SCALE GENOMIC DNA]</scope>
    <source>
        <strain evidence="3 4">Q31a</strain>
    </source>
</reference>
<dbReference type="KEGG" id="ahel:Q31a_02560"/>
<sequence length="170" mass="19022" precursor="true">MKLVLQITLFLTICLTTAFKSNTIPEVDGTIAGDPTVSHPAEFIERRSSRLTTLVTIRPHRRIPYHQPEQVPDKKMLGANPTTTPIAKAQVARFQSFKLLVQSVERHHQPHSIEPLFKIDAPASAWQGWLLGQGWPFSTCGQRLPKSSTTPENPAQPHRARTFQGGQRNS</sequence>
<accession>A0A518G038</accession>
<dbReference type="AlphaFoldDB" id="A0A518G038"/>
<organism evidence="3 4">
    <name type="scientific">Aureliella helgolandensis</name>
    <dbReference type="NCBI Taxonomy" id="2527968"/>
    <lineage>
        <taxon>Bacteria</taxon>
        <taxon>Pseudomonadati</taxon>
        <taxon>Planctomycetota</taxon>
        <taxon>Planctomycetia</taxon>
        <taxon>Pirellulales</taxon>
        <taxon>Pirellulaceae</taxon>
        <taxon>Aureliella</taxon>
    </lineage>
</organism>
<name>A0A518G038_9BACT</name>
<keyword evidence="4" id="KW-1185">Reference proteome</keyword>
<evidence type="ECO:0000313" key="4">
    <source>
        <dbReference type="Proteomes" id="UP000318017"/>
    </source>
</evidence>
<evidence type="ECO:0000313" key="3">
    <source>
        <dbReference type="EMBL" id="QDV21977.1"/>
    </source>
</evidence>
<feature type="chain" id="PRO_5021967038" evidence="2">
    <location>
        <begin position="21"/>
        <end position="170"/>
    </location>
</feature>
<protein>
    <submittedName>
        <fullName evidence="3">Uncharacterized protein</fullName>
    </submittedName>
</protein>
<gene>
    <name evidence="3" type="ORF">Q31a_02560</name>
</gene>
<feature type="region of interest" description="Disordered" evidence="1">
    <location>
        <begin position="141"/>
        <end position="170"/>
    </location>
</feature>
<proteinExistence type="predicted"/>
<feature type="signal peptide" evidence="2">
    <location>
        <begin position="1"/>
        <end position="20"/>
    </location>
</feature>
<keyword evidence="2" id="KW-0732">Signal</keyword>